<dbReference type="AlphaFoldDB" id="A0A9X9QDI0"/>
<evidence type="ECO:0000313" key="2">
    <source>
        <dbReference type="EMBL" id="VDB89289.1"/>
    </source>
</evidence>
<organism evidence="2 3">
    <name type="scientific">Blumeria graminis f. sp. tritici</name>
    <dbReference type="NCBI Taxonomy" id="62690"/>
    <lineage>
        <taxon>Eukaryota</taxon>
        <taxon>Fungi</taxon>
        <taxon>Dikarya</taxon>
        <taxon>Ascomycota</taxon>
        <taxon>Pezizomycotina</taxon>
        <taxon>Leotiomycetes</taxon>
        <taxon>Erysiphales</taxon>
        <taxon>Erysiphaceae</taxon>
        <taxon>Blumeria</taxon>
    </lineage>
</organism>
<sequence length="71" mass="8107">MTIACCGSQKIFLFSLWWILTVEVRFKVPSTKISSGISERTHYISSPNFKLDYSRESTSLLSRISKSKTKS</sequence>
<feature type="signal peptide" evidence="1">
    <location>
        <begin position="1"/>
        <end position="26"/>
    </location>
</feature>
<accession>A0A9X9QDI0</accession>
<evidence type="ECO:0000313" key="3">
    <source>
        <dbReference type="Proteomes" id="UP000324639"/>
    </source>
</evidence>
<keyword evidence="1" id="KW-0732">Signal</keyword>
<name>A0A9X9QDI0_BLUGR</name>
<dbReference type="EMBL" id="LR026990">
    <property type="protein sequence ID" value="VDB89289.1"/>
    <property type="molecule type" value="Genomic_DNA"/>
</dbReference>
<gene>
    <name evidence="2" type="ORF">BGT96224V316_LOCUS4993</name>
</gene>
<protein>
    <submittedName>
        <fullName evidence="2">Bgt-51077</fullName>
    </submittedName>
</protein>
<proteinExistence type="predicted"/>
<dbReference type="Proteomes" id="UP000324639">
    <property type="component" value="Chromosome Bgt_-07"/>
</dbReference>
<reference evidence="2 3" key="1">
    <citation type="submission" date="2018-08" db="EMBL/GenBank/DDBJ databases">
        <authorList>
            <person name="Muller C M."/>
        </authorList>
    </citation>
    <scope>NUCLEOTIDE SEQUENCE [LARGE SCALE GENOMIC DNA]</scope>
</reference>
<feature type="chain" id="PRO_5040938103" evidence="1">
    <location>
        <begin position="27"/>
        <end position="71"/>
    </location>
</feature>
<keyword evidence="3" id="KW-1185">Reference proteome</keyword>
<evidence type="ECO:0000256" key="1">
    <source>
        <dbReference type="SAM" id="SignalP"/>
    </source>
</evidence>